<protein>
    <submittedName>
        <fullName evidence="1">Uncharacterized protein</fullName>
    </submittedName>
</protein>
<evidence type="ECO:0000313" key="1">
    <source>
        <dbReference type="EMBL" id="SFM94299.1"/>
    </source>
</evidence>
<evidence type="ECO:0000313" key="2">
    <source>
        <dbReference type="Proteomes" id="UP000199048"/>
    </source>
</evidence>
<dbReference type="OrthoDB" id="9866219at2"/>
<dbReference type="AlphaFoldDB" id="A0A1I4UZ85"/>
<sequence>MSNALANGSHVDDGGELIRRAAEQALDLRQTVNEIIDPKLLELVDVALIELGFILSKLK</sequence>
<reference evidence="2" key="1">
    <citation type="submission" date="2016-10" db="EMBL/GenBank/DDBJ databases">
        <authorList>
            <person name="Varghese N."/>
            <person name="Submissions S."/>
        </authorList>
    </citation>
    <scope>NUCLEOTIDE SEQUENCE [LARGE SCALE GENOMIC DNA]</scope>
    <source>
        <strain evidence="2">BL36</strain>
    </source>
</reference>
<gene>
    <name evidence="1" type="ORF">SAMN05192568_10824</name>
</gene>
<name>A0A1I4UZ85_9HYPH</name>
<proteinExistence type="predicted"/>
<dbReference type="RefSeq" id="WP_092047260.1">
    <property type="nucleotide sequence ID" value="NZ_FOTK01000082.1"/>
</dbReference>
<accession>A0A1I4UZ85</accession>
<dbReference type="Proteomes" id="UP000199048">
    <property type="component" value="Unassembled WGS sequence"/>
</dbReference>
<dbReference type="EMBL" id="FOTK01000082">
    <property type="protein sequence ID" value="SFM94299.1"/>
    <property type="molecule type" value="Genomic_DNA"/>
</dbReference>
<organism evidence="1 2">
    <name type="scientific">Methylobacterium pseudosasicola</name>
    <dbReference type="NCBI Taxonomy" id="582667"/>
    <lineage>
        <taxon>Bacteria</taxon>
        <taxon>Pseudomonadati</taxon>
        <taxon>Pseudomonadota</taxon>
        <taxon>Alphaproteobacteria</taxon>
        <taxon>Hyphomicrobiales</taxon>
        <taxon>Methylobacteriaceae</taxon>
        <taxon>Methylobacterium</taxon>
    </lineage>
</organism>
<dbReference type="STRING" id="582667.SAMN05192568_10824"/>
<keyword evidence="2" id="KW-1185">Reference proteome</keyword>